<name>A0ACB8D9J3_DERSI</name>
<evidence type="ECO:0000313" key="1">
    <source>
        <dbReference type="EMBL" id="KAH7964688.1"/>
    </source>
</evidence>
<evidence type="ECO:0000313" key="2">
    <source>
        <dbReference type="Proteomes" id="UP000821865"/>
    </source>
</evidence>
<dbReference type="Proteomes" id="UP000821865">
    <property type="component" value="Chromosome 2"/>
</dbReference>
<accession>A0ACB8D9J3</accession>
<keyword evidence="2" id="KW-1185">Reference proteome</keyword>
<reference evidence="1" key="1">
    <citation type="submission" date="2020-05" db="EMBL/GenBank/DDBJ databases">
        <title>Large-scale comparative analyses of tick genomes elucidate their genetic diversity and vector capacities.</title>
        <authorList>
            <person name="Jia N."/>
            <person name="Wang J."/>
            <person name="Shi W."/>
            <person name="Du L."/>
            <person name="Sun Y."/>
            <person name="Zhan W."/>
            <person name="Jiang J."/>
            <person name="Wang Q."/>
            <person name="Zhang B."/>
            <person name="Ji P."/>
            <person name="Sakyi L.B."/>
            <person name="Cui X."/>
            <person name="Yuan T."/>
            <person name="Jiang B."/>
            <person name="Yang W."/>
            <person name="Lam T.T.-Y."/>
            <person name="Chang Q."/>
            <person name="Ding S."/>
            <person name="Wang X."/>
            <person name="Zhu J."/>
            <person name="Ruan X."/>
            <person name="Zhao L."/>
            <person name="Wei J."/>
            <person name="Que T."/>
            <person name="Du C."/>
            <person name="Cheng J."/>
            <person name="Dai P."/>
            <person name="Han X."/>
            <person name="Huang E."/>
            <person name="Gao Y."/>
            <person name="Liu J."/>
            <person name="Shao H."/>
            <person name="Ye R."/>
            <person name="Li L."/>
            <person name="Wei W."/>
            <person name="Wang X."/>
            <person name="Wang C."/>
            <person name="Yang T."/>
            <person name="Huo Q."/>
            <person name="Li W."/>
            <person name="Guo W."/>
            <person name="Chen H."/>
            <person name="Zhou L."/>
            <person name="Ni X."/>
            <person name="Tian J."/>
            <person name="Zhou Y."/>
            <person name="Sheng Y."/>
            <person name="Liu T."/>
            <person name="Pan Y."/>
            <person name="Xia L."/>
            <person name="Li J."/>
            <person name="Zhao F."/>
            <person name="Cao W."/>
        </authorList>
    </citation>
    <scope>NUCLEOTIDE SEQUENCE</scope>
    <source>
        <strain evidence="1">Dsil-2018</strain>
    </source>
</reference>
<comment type="caution">
    <text evidence="1">The sequence shown here is derived from an EMBL/GenBank/DDBJ whole genome shotgun (WGS) entry which is preliminary data.</text>
</comment>
<gene>
    <name evidence="1" type="ORF">HPB49_000467</name>
</gene>
<sequence length="271" mass="29197">MAPTSGSNGSACNGGSVVVGGGNDRRDHIKRPMNAFMVWSRAQRRKIALEHPKMHNSEISKRLGAEWKQLNEEDKRPFIDEAKRLREQHMRDHPDYKYRPRRKAKAPTSKKLDQPYPMPAGTYMTEQCRAYLQHQQHGLAQFHASNAAAAAVAAAASPQVYTRDTTPQQQVSPPSSSSSPALSGSYSPFPPDVKPFATGPYKAPGAPVDIGPGSLYAEIYGAHQNSALTSAAVSAGYPQAAAAAAAAAYMYGCGPGYASAQDQRRGLPIIF</sequence>
<dbReference type="EMBL" id="CM023471">
    <property type="protein sequence ID" value="KAH7964688.1"/>
    <property type="molecule type" value="Genomic_DNA"/>
</dbReference>
<protein>
    <submittedName>
        <fullName evidence="1">Uncharacterized protein</fullName>
    </submittedName>
</protein>
<proteinExistence type="predicted"/>
<organism evidence="1 2">
    <name type="scientific">Dermacentor silvarum</name>
    <name type="common">Tick</name>
    <dbReference type="NCBI Taxonomy" id="543639"/>
    <lineage>
        <taxon>Eukaryota</taxon>
        <taxon>Metazoa</taxon>
        <taxon>Ecdysozoa</taxon>
        <taxon>Arthropoda</taxon>
        <taxon>Chelicerata</taxon>
        <taxon>Arachnida</taxon>
        <taxon>Acari</taxon>
        <taxon>Parasitiformes</taxon>
        <taxon>Ixodida</taxon>
        <taxon>Ixodoidea</taxon>
        <taxon>Ixodidae</taxon>
        <taxon>Rhipicephalinae</taxon>
        <taxon>Dermacentor</taxon>
    </lineage>
</organism>